<dbReference type="FunFam" id="1.10.12.10:FF:000013">
    <property type="entry name" value="Enoyl-CoA delta isomerase 2, mitochondrial"/>
    <property type="match status" value="1"/>
</dbReference>
<keyword evidence="3" id="KW-0413">Isomerase</keyword>
<dbReference type="InterPro" id="IPR029045">
    <property type="entry name" value="ClpP/crotonase-like_dom_sf"/>
</dbReference>
<dbReference type="Proteomes" id="UP000887568">
    <property type="component" value="Unplaced"/>
</dbReference>
<evidence type="ECO:0000256" key="4">
    <source>
        <dbReference type="ARBA" id="ARBA00050572"/>
    </source>
</evidence>
<evidence type="ECO:0000256" key="7">
    <source>
        <dbReference type="ARBA" id="ARBA00082088"/>
    </source>
</evidence>
<dbReference type="InterPro" id="IPR035984">
    <property type="entry name" value="Acyl-CoA-binding_sf"/>
</dbReference>
<dbReference type="InterPro" id="IPR000582">
    <property type="entry name" value="Acyl-CoA-binding_protein"/>
</dbReference>
<dbReference type="Pfam" id="PF00378">
    <property type="entry name" value="ECH_1"/>
    <property type="match status" value="1"/>
</dbReference>
<evidence type="ECO:0000313" key="10">
    <source>
        <dbReference type="Proteomes" id="UP000887568"/>
    </source>
</evidence>
<sequence length="415" mass="45306">MQNIIVSDGVFCTICFVPEGARSFARLGNHKGVAIVSRHCFHRTAIMGVTDAEFTAAKDRVGTLTQDPGNEVKLKMYALFKQVTVGKCNAPKPGAFDFVGKAKWSAWNDLGDMTKDDARQKYVDVVDDLVANDPGAQASAPAAATASQSDTAGSSVGGYENLKVSVDRGVCTIMMNRPKKKNALNRETYEEIIKALDSSGKDDSVVFSVLTGAGDFYSGGNDLNNFMSITPDTMKQAAREGGELLQRFVAAFIDFPKPLVAAVNGPAVGIPVTSLALCDVVYATDRATFHTPFSSLGQSPEACSSYLFPQIMGQAKANEVLLFGRKLTAQEAYDRGLVTEVFPDATFQQEIEKKFNEFAKLPRQSLRLSKNLIRGAEREKLHQVNKEECELLEERWTSEECIQAIMDFFASKSKL</sequence>
<dbReference type="SUPFAM" id="SSF52096">
    <property type="entry name" value="ClpP/crotonase"/>
    <property type="match status" value="1"/>
</dbReference>
<name>A0A914BK36_PATMI</name>
<dbReference type="PROSITE" id="PS51228">
    <property type="entry name" value="ACB_2"/>
    <property type="match status" value="1"/>
</dbReference>
<dbReference type="PANTHER" id="PTHR43684">
    <property type="match status" value="1"/>
</dbReference>
<dbReference type="InterPro" id="IPR014748">
    <property type="entry name" value="Enoyl-CoA_hydra_C"/>
</dbReference>
<dbReference type="OrthoDB" id="409763at2759"/>
<dbReference type="OMA" id="LHCDFVY"/>
<organism evidence="9 10">
    <name type="scientific">Patiria miniata</name>
    <name type="common">Bat star</name>
    <name type="synonym">Asterina miniata</name>
    <dbReference type="NCBI Taxonomy" id="46514"/>
    <lineage>
        <taxon>Eukaryota</taxon>
        <taxon>Metazoa</taxon>
        <taxon>Echinodermata</taxon>
        <taxon>Eleutherozoa</taxon>
        <taxon>Asterozoa</taxon>
        <taxon>Asteroidea</taxon>
        <taxon>Valvatacea</taxon>
        <taxon>Valvatida</taxon>
        <taxon>Asterinidae</taxon>
        <taxon>Patiria</taxon>
    </lineage>
</organism>
<dbReference type="Gene3D" id="1.20.80.10">
    <property type="match status" value="1"/>
</dbReference>
<evidence type="ECO:0000256" key="3">
    <source>
        <dbReference type="ARBA" id="ARBA00023235"/>
    </source>
</evidence>
<dbReference type="InterPro" id="IPR001753">
    <property type="entry name" value="Enoyl-CoA_hydra/iso"/>
</dbReference>
<evidence type="ECO:0000256" key="1">
    <source>
        <dbReference type="ARBA" id="ARBA00004275"/>
    </source>
</evidence>
<dbReference type="AlphaFoldDB" id="A0A914BK36"/>
<proteinExistence type="predicted"/>
<evidence type="ECO:0000256" key="6">
    <source>
        <dbReference type="ARBA" id="ARBA00078358"/>
    </source>
</evidence>
<dbReference type="RefSeq" id="XP_038076469.1">
    <property type="nucleotide sequence ID" value="XM_038220541.1"/>
</dbReference>
<keyword evidence="10" id="KW-1185">Reference proteome</keyword>
<dbReference type="EnsemblMetazoa" id="XM_038220541.1">
    <property type="protein sequence ID" value="XP_038076469.1"/>
    <property type="gene ID" value="LOC119744550"/>
</dbReference>
<dbReference type="GO" id="GO:0005777">
    <property type="term" value="C:peroxisome"/>
    <property type="evidence" value="ECO:0007669"/>
    <property type="project" value="UniProtKB-SubCell"/>
</dbReference>
<dbReference type="GeneID" id="119744550"/>
<comment type="catalytic activity">
    <reaction evidence="4">
        <text>(3E)-nonenoyl-CoA = (2E)-nonenoyl-CoA</text>
        <dbReference type="Rhea" id="RHEA:46068"/>
        <dbReference type="ChEBI" id="CHEBI:76292"/>
        <dbReference type="ChEBI" id="CHEBI:85655"/>
    </reaction>
    <physiologicalReaction direction="left-to-right" evidence="4">
        <dbReference type="Rhea" id="RHEA:46069"/>
    </physiologicalReaction>
</comment>
<dbReference type="Gene3D" id="1.10.12.10">
    <property type="entry name" value="Lyase 2-enoyl-coa Hydratase, Chain A, domain 2"/>
    <property type="match status" value="1"/>
</dbReference>
<accession>A0A914BK36</accession>
<dbReference type="PANTHER" id="PTHR43684:SF1">
    <property type="entry name" value="ENOYL-COA DELTA ISOMERASE 2"/>
    <property type="match status" value="1"/>
</dbReference>
<dbReference type="InterPro" id="IPR022408">
    <property type="entry name" value="Acyl-CoA-binding_prot_CS"/>
</dbReference>
<evidence type="ECO:0000259" key="8">
    <source>
        <dbReference type="PROSITE" id="PS51228"/>
    </source>
</evidence>
<evidence type="ECO:0000313" key="9">
    <source>
        <dbReference type="EnsemblMetazoa" id="XP_038076469.1"/>
    </source>
</evidence>
<dbReference type="PRINTS" id="PR00689">
    <property type="entry name" value="ACOABINDINGP"/>
</dbReference>
<dbReference type="Pfam" id="PF00887">
    <property type="entry name" value="ACBP"/>
    <property type="match status" value="1"/>
</dbReference>
<keyword evidence="2" id="KW-0576">Peroxisome</keyword>
<dbReference type="InterPro" id="IPR014352">
    <property type="entry name" value="FERM/acyl-CoA-bd_prot_sf"/>
</dbReference>
<protein>
    <recommendedName>
        <fullName evidence="5">Delta(3),Delta(2)-enoyl-CoA isomerase</fullName>
    </recommendedName>
    <alternativeName>
        <fullName evidence="6">Delta(3),delta(2)-enoyl-CoA isomerase</fullName>
    </alternativeName>
    <alternativeName>
        <fullName evidence="7">Dodecenoyl-CoA isomerase</fullName>
    </alternativeName>
</protein>
<evidence type="ECO:0000256" key="2">
    <source>
        <dbReference type="ARBA" id="ARBA00023140"/>
    </source>
</evidence>
<comment type="subcellular location">
    <subcellularLocation>
        <location evidence="1">Peroxisome</location>
    </subcellularLocation>
</comment>
<dbReference type="SUPFAM" id="SSF47027">
    <property type="entry name" value="Acyl-CoA binding protein"/>
    <property type="match status" value="1"/>
</dbReference>
<dbReference type="CDD" id="cd06558">
    <property type="entry name" value="crotonase-like"/>
    <property type="match status" value="1"/>
</dbReference>
<evidence type="ECO:0000256" key="5">
    <source>
        <dbReference type="ARBA" id="ARBA00076241"/>
    </source>
</evidence>
<dbReference type="FunFam" id="3.90.226.10:FF:000084">
    <property type="entry name" value="Enoyl-CoA delta isomerase 2, mitochondrial"/>
    <property type="match status" value="1"/>
</dbReference>
<dbReference type="GO" id="GO:0005739">
    <property type="term" value="C:mitochondrion"/>
    <property type="evidence" value="ECO:0007669"/>
    <property type="project" value="TreeGrafter"/>
</dbReference>
<dbReference type="InterPro" id="IPR051053">
    <property type="entry name" value="ECH/Chromodomain_protein"/>
</dbReference>
<reference evidence="9" key="1">
    <citation type="submission" date="2022-11" db="UniProtKB">
        <authorList>
            <consortium name="EnsemblMetazoa"/>
        </authorList>
    </citation>
    <scope>IDENTIFICATION</scope>
</reference>
<dbReference type="GO" id="GO:0000062">
    <property type="term" value="F:fatty-acyl-CoA binding"/>
    <property type="evidence" value="ECO:0007669"/>
    <property type="project" value="InterPro"/>
</dbReference>
<feature type="domain" description="ACB" evidence="8">
    <location>
        <begin position="50"/>
        <end position="135"/>
    </location>
</feature>
<dbReference type="PROSITE" id="PS00880">
    <property type="entry name" value="ACB_1"/>
    <property type="match status" value="1"/>
</dbReference>
<dbReference type="Gene3D" id="3.90.226.10">
    <property type="entry name" value="2-enoyl-CoA Hydratase, Chain A, domain 1"/>
    <property type="match status" value="1"/>
</dbReference>
<dbReference type="GO" id="GO:0004165">
    <property type="term" value="F:delta(3)-delta(2)-enoyl-CoA isomerase activity"/>
    <property type="evidence" value="ECO:0007669"/>
    <property type="project" value="TreeGrafter"/>
</dbReference>
<dbReference type="CDD" id="cd00435">
    <property type="entry name" value="ACBP"/>
    <property type="match status" value="1"/>
</dbReference>